<comment type="caution">
    <text evidence="1">The sequence shown here is derived from an EMBL/GenBank/DDBJ whole genome shotgun (WGS) entry which is preliminary data.</text>
</comment>
<proteinExistence type="predicted"/>
<accession>A0AAW3MW42</accession>
<evidence type="ECO:0008006" key="3">
    <source>
        <dbReference type="Google" id="ProtNLM"/>
    </source>
</evidence>
<gene>
    <name evidence="1" type="ORF">WJ96_05385</name>
</gene>
<dbReference type="RefSeq" id="WP_059954137.1">
    <property type="nucleotide sequence ID" value="NZ_LPBJ01000047.1"/>
</dbReference>
<reference evidence="1 2" key="1">
    <citation type="submission" date="2015-11" db="EMBL/GenBank/DDBJ databases">
        <title>Expanding the genomic diversity of Burkholderia species for the development of highly accurate diagnostics.</title>
        <authorList>
            <person name="Sahl J."/>
            <person name="Keim P."/>
            <person name="Wagner D."/>
        </authorList>
    </citation>
    <scope>NUCLEOTIDE SEQUENCE [LARGE SCALE GENOMIC DNA]</scope>
    <source>
        <strain evidence="1 2">MSMB1808WGS</strain>
    </source>
</reference>
<sequence>MYYDLNLDGQPRVRATVVRGHITRLDRRESWPAVLVALPVGTVPQDADAVPHYRKGADGRYHECYGHEASTAKAPLYVLKEAVLPSPVLDADARFRQACWLNLQHTVMRYLMSNAHGRWDGAEKAHRHDELCRFYVAAIRGVNNLDHVRRQHEDDYQLVHDHTQSLTNHLDEAIGFPLDSQPDYDDLAPKFFERFHVLALAALE</sequence>
<dbReference type="AlphaFoldDB" id="A0AAW3MW42"/>
<evidence type="ECO:0000313" key="2">
    <source>
        <dbReference type="Proteomes" id="UP000056453"/>
    </source>
</evidence>
<dbReference type="EMBL" id="LPBJ01000047">
    <property type="protein sequence ID" value="KVP98005.1"/>
    <property type="molecule type" value="Genomic_DNA"/>
</dbReference>
<name>A0AAW3MW42_9BURK</name>
<protein>
    <recommendedName>
        <fullName evidence="3">Nucleotidyltransferase</fullName>
    </recommendedName>
</protein>
<evidence type="ECO:0000313" key="1">
    <source>
        <dbReference type="EMBL" id="KVP98005.1"/>
    </source>
</evidence>
<keyword evidence="2" id="KW-1185">Reference proteome</keyword>
<organism evidence="1 2">
    <name type="scientific">Burkholderia ubonensis</name>
    <dbReference type="NCBI Taxonomy" id="101571"/>
    <lineage>
        <taxon>Bacteria</taxon>
        <taxon>Pseudomonadati</taxon>
        <taxon>Pseudomonadota</taxon>
        <taxon>Betaproteobacteria</taxon>
        <taxon>Burkholderiales</taxon>
        <taxon>Burkholderiaceae</taxon>
        <taxon>Burkholderia</taxon>
        <taxon>Burkholderia cepacia complex</taxon>
    </lineage>
</organism>
<dbReference type="Proteomes" id="UP000056453">
    <property type="component" value="Unassembled WGS sequence"/>
</dbReference>